<feature type="domain" description="Type II secretion system protein GspF" evidence="7">
    <location>
        <begin position="158"/>
        <end position="285"/>
    </location>
</feature>
<evidence type="ECO:0000256" key="3">
    <source>
        <dbReference type="ARBA" id="ARBA00022692"/>
    </source>
</evidence>
<proteinExistence type="predicted"/>
<evidence type="ECO:0000256" key="5">
    <source>
        <dbReference type="ARBA" id="ARBA00023136"/>
    </source>
</evidence>
<keyword evidence="4 6" id="KW-1133">Transmembrane helix</keyword>
<keyword evidence="3 6" id="KW-0812">Transmembrane</keyword>
<keyword evidence="9" id="KW-1185">Reference proteome</keyword>
<dbReference type="InterPro" id="IPR042094">
    <property type="entry name" value="T2SS_GspF_sf"/>
</dbReference>
<feature type="transmembrane region" description="Helical" evidence="6">
    <location>
        <begin position="9"/>
        <end position="32"/>
    </location>
</feature>
<evidence type="ECO:0000259" key="7">
    <source>
        <dbReference type="Pfam" id="PF00482"/>
    </source>
</evidence>
<keyword evidence="5 6" id="KW-0472">Membrane</keyword>
<feature type="transmembrane region" description="Helical" evidence="6">
    <location>
        <begin position="120"/>
        <end position="140"/>
    </location>
</feature>
<evidence type="ECO:0000256" key="1">
    <source>
        <dbReference type="ARBA" id="ARBA00004651"/>
    </source>
</evidence>
<evidence type="ECO:0000313" key="9">
    <source>
        <dbReference type="Proteomes" id="UP000198512"/>
    </source>
</evidence>
<organism evidence="8 9">
    <name type="scientific">Pseudomonas cuatrocienegasensis</name>
    <dbReference type="NCBI Taxonomy" id="543360"/>
    <lineage>
        <taxon>Bacteria</taxon>
        <taxon>Pseudomonadati</taxon>
        <taxon>Pseudomonadota</taxon>
        <taxon>Gammaproteobacteria</taxon>
        <taxon>Pseudomonadales</taxon>
        <taxon>Pseudomonadaceae</taxon>
        <taxon>Pseudomonas</taxon>
    </lineage>
</organism>
<evidence type="ECO:0000313" key="8">
    <source>
        <dbReference type="EMBL" id="SEQ24531.1"/>
    </source>
</evidence>
<sequence>MLNAMTELLALISSAGFGVALTCLILMFAALFRFVPSESRTYMDPVPPLMKPVWPLVRLVAYFVGAVLPAPLLDRLDRRLQRTGALYVLTPEDYFALSLVLAIVLPLVALLPMLSGKSGVIWSLLLLMSLVGAVLPELWISDTRKRRDRDIVRNLPIFLEYLTMCVDAGLNFLGALQQAVEKGPNGAMKNEFRIVLRDIRSGLPRAEALGRMEQRVNLKDIATFVRAVVQAEKMGSSLKQTLQIQAQQRLEERFQRAEKTAMQAPVKLIIPLILFIFPLTFVILLFPIAVKFMGLG</sequence>
<evidence type="ECO:0000256" key="4">
    <source>
        <dbReference type="ARBA" id="ARBA00022989"/>
    </source>
</evidence>
<evidence type="ECO:0000256" key="6">
    <source>
        <dbReference type="SAM" id="Phobius"/>
    </source>
</evidence>
<evidence type="ECO:0000256" key="2">
    <source>
        <dbReference type="ARBA" id="ARBA00022475"/>
    </source>
</evidence>
<dbReference type="Proteomes" id="UP000198512">
    <property type="component" value="Unassembled WGS sequence"/>
</dbReference>
<name>A0ABY1B902_9PSED</name>
<dbReference type="InterPro" id="IPR018076">
    <property type="entry name" value="T2SS_GspF_dom"/>
</dbReference>
<dbReference type="PANTHER" id="PTHR35007">
    <property type="entry name" value="INTEGRAL MEMBRANE PROTEIN-RELATED"/>
    <property type="match status" value="1"/>
</dbReference>
<dbReference type="EMBL" id="FOFP01000004">
    <property type="protein sequence ID" value="SEQ24531.1"/>
    <property type="molecule type" value="Genomic_DNA"/>
</dbReference>
<gene>
    <name evidence="8" type="ORF">SAMN05216600_104213</name>
</gene>
<keyword evidence="2" id="KW-1003">Cell membrane</keyword>
<reference evidence="8 9" key="1">
    <citation type="submission" date="2016-10" db="EMBL/GenBank/DDBJ databases">
        <authorList>
            <person name="Varghese N."/>
            <person name="Submissions S."/>
        </authorList>
    </citation>
    <scope>NUCLEOTIDE SEQUENCE [LARGE SCALE GENOMIC DNA]</scope>
    <source>
        <strain evidence="8 9">CIP 109853</strain>
    </source>
</reference>
<comment type="subcellular location">
    <subcellularLocation>
        <location evidence="1">Cell membrane</location>
        <topology evidence="1">Multi-pass membrane protein</topology>
    </subcellularLocation>
</comment>
<feature type="transmembrane region" description="Helical" evidence="6">
    <location>
        <begin position="268"/>
        <end position="290"/>
    </location>
</feature>
<dbReference type="PANTHER" id="PTHR35007:SF2">
    <property type="entry name" value="PILUS ASSEMBLE PROTEIN"/>
    <property type="match status" value="1"/>
</dbReference>
<dbReference type="Pfam" id="PF00482">
    <property type="entry name" value="T2SSF"/>
    <property type="match status" value="1"/>
</dbReference>
<comment type="caution">
    <text evidence="8">The sequence shown here is derived from an EMBL/GenBank/DDBJ whole genome shotgun (WGS) entry which is preliminary data.</text>
</comment>
<feature type="transmembrane region" description="Helical" evidence="6">
    <location>
        <begin position="52"/>
        <end position="73"/>
    </location>
</feature>
<accession>A0ABY1B902</accession>
<dbReference type="Gene3D" id="1.20.81.30">
    <property type="entry name" value="Type II secretion system (T2SS), domain F"/>
    <property type="match status" value="1"/>
</dbReference>
<protein>
    <submittedName>
        <fullName evidence="8">Tight adherence protein C</fullName>
    </submittedName>
</protein>
<feature type="transmembrane region" description="Helical" evidence="6">
    <location>
        <begin position="94"/>
        <end position="114"/>
    </location>
</feature>